<accession>A0A7C3CD27</accession>
<sequence>LMTLGLVTLLHPAPSLALGMILVACCPGGNVSNLLAMFGRANTALSVSMTATSSLAAALLTPISIVFWSSLYGPTRQLLSEINFSTLDFLSQTLLILGVPIALGMITVWKAPALAKRLQKPLGVFAGVALIAIIVGGFIGYRDLFMKSWMLILPLVVLHNALAFVLGYGSGVLTRADAPTRRALCFEVGIQNSGLGFIILITQMSGLGGAAAIVGMWGLWHIIAGGTLVGVFRYRDRVLIRQENKEG</sequence>
<comment type="subcellular location">
    <subcellularLocation>
        <location evidence="1">Membrane</location>
        <topology evidence="1">Multi-pass membrane protein</topology>
    </subcellularLocation>
</comment>
<evidence type="ECO:0000256" key="2">
    <source>
        <dbReference type="ARBA" id="ARBA00022692"/>
    </source>
</evidence>
<dbReference type="AlphaFoldDB" id="A0A7C3CD27"/>
<dbReference type="GO" id="GO:0016020">
    <property type="term" value="C:membrane"/>
    <property type="evidence" value="ECO:0007669"/>
    <property type="project" value="UniProtKB-SubCell"/>
</dbReference>
<gene>
    <name evidence="6" type="ORF">ENJ46_06025</name>
</gene>
<feature type="transmembrane region" description="Helical" evidence="5">
    <location>
        <begin position="16"/>
        <end position="38"/>
    </location>
</feature>
<keyword evidence="2 5" id="KW-0812">Transmembrane</keyword>
<keyword evidence="4 5" id="KW-0472">Membrane</keyword>
<evidence type="ECO:0000256" key="5">
    <source>
        <dbReference type="SAM" id="Phobius"/>
    </source>
</evidence>
<dbReference type="Gene3D" id="1.20.1530.20">
    <property type="match status" value="1"/>
</dbReference>
<dbReference type="PANTHER" id="PTHR10361:SF28">
    <property type="entry name" value="P3 PROTEIN-RELATED"/>
    <property type="match status" value="1"/>
</dbReference>
<evidence type="ECO:0000256" key="4">
    <source>
        <dbReference type="ARBA" id="ARBA00023136"/>
    </source>
</evidence>
<feature type="transmembrane region" description="Helical" evidence="5">
    <location>
        <begin position="45"/>
        <end position="69"/>
    </location>
</feature>
<dbReference type="EMBL" id="DRMN01000391">
    <property type="protein sequence ID" value="HFB55465.1"/>
    <property type="molecule type" value="Genomic_DNA"/>
</dbReference>
<comment type="caution">
    <text evidence="6">The sequence shown here is derived from an EMBL/GenBank/DDBJ whole genome shotgun (WGS) entry which is preliminary data.</text>
</comment>
<proteinExistence type="predicted"/>
<feature type="transmembrane region" description="Helical" evidence="5">
    <location>
        <begin position="183"/>
        <end position="204"/>
    </location>
</feature>
<feature type="transmembrane region" description="Helical" evidence="5">
    <location>
        <begin position="121"/>
        <end position="139"/>
    </location>
</feature>
<name>A0A7C3CD27_9PROT</name>
<keyword evidence="3 5" id="KW-1133">Transmembrane helix</keyword>
<reference evidence="6" key="1">
    <citation type="journal article" date="2020" name="mSystems">
        <title>Genome- and Community-Level Interaction Insights into Carbon Utilization and Element Cycling Functions of Hydrothermarchaeota in Hydrothermal Sediment.</title>
        <authorList>
            <person name="Zhou Z."/>
            <person name="Liu Y."/>
            <person name="Xu W."/>
            <person name="Pan J."/>
            <person name="Luo Z.H."/>
            <person name="Li M."/>
        </authorList>
    </citation>
    <scope>NUCLEOTIDE SEQUENCE [LARGE SCALE GENOMIC DNA]</scope>
    <source>
        <strain evidence="6">HyVt-489</strain>
    </source>
</reference>
<dbReference type="InterPro" id="IPR038770">
    <property type="entry name" value="Na+/solute_symporter_sf"/>
</dbReference>
<protein>
    <submittedName>
        <fullName evidence="6">Bile acid:sodium symporter family protein</fullName>
    </submittedName>
</protein>
<dbReference type="Proteomes" id="UP000886042">
    <property type="component" value="Unassembled WGS sequence"/>
</dbReference>
<organism evidence="6">
    <name type="scientific">Hellea balneolensis</name>
    <dbReference type="NCBI Taxonomy" id="287478"/>
    <lineage>
        <taxon>Bacteria</taxon>
        <taxon>Pseudomonadati</taxon>
        <taxon>Pseudomonadota</taxon>
        <taxon>Alphaproteobacteria</taxon>
        <taxon>Maricaulales</taxon>
        <taxon>Robiginitomaculaceae</taxon>
        <taxon>Hellea</taxon>
    </lineage>
</organism>
<evidence type="ECO:0000256" key="3">
    <source>
        <dbReference type="ARBA" id="ARBA00022989"/>
    </source>
</evidence>
<dbReference type="InterPro" id="IPR002657">
    <property type="entry name" value="BilAc:Na_symport/Acr3"/>
</dbReference>
<feature type="non-terminal residue" evidence="6">
    <location>
        <position position="1"/>
    </location>
</feature>
<feature type="transmembrane region" description="Helical" evidence="5">
    <location>
        <begin position="210"/>
        <end position="232"/>
    </location>
</feature>
<evidence type="ECO:0000313" key="6">
    <source>
        <dbReference type="EMBL" id="HFB55465.1"/>
    </source>
</evidence>
<dbReference type="Pfam" id="PF01758">
    <property type="entry name" value="SBF"/>
    <property type="match status" value="1"/>
</dbReference>
<evidence type="ECO:0000256" key="1">
    <source>
        <dbReference type="ARBA" id="ARBA00004141"/>
    </source>
</evidence>
<feature type="transmembrane region" description="Helical" evidence="5">
    <location>
        <begin position="151"/>
        <end position="171"/>
    </location>
</feature>
<dbReference type="PANTHER" id="PTHR10361">
    <property type="entry name" value="SODIUM-BILE ACID COTRANSPORTER"/>
    <property type="match status" value="1"/>
</dbReference>
<feature type="transmembrane region" description="Helical" evidence="5">
    <location>
        <begin position="89"/>
        <end position="109"/>
    </location>
</feature>
<dbReference type="InterPro" id="IPR004710">
    <property type="entry name" value="Bilac:Na_transpt"/>
</dbReference>